<dbReference type="PANTHER" id="PTHR43378">
    <property type="entry name" value="UDP-3-O-ACYLGLUCOSAMINE N-ACYLTRANSFERASE"/>
    <property type="match status" value="1"/>
</dbReference>
<keyword evidence="3 7" id="KW-0808">Transferase</keyword>
<dbReference type="Pfam" id="PF04613">
    <property type="entry name" value="LpxD"/>
    <property type="match status" value="1"/>
</dbReference>
<dbReference type="UniPathway" id="UPA00973"/>
<dbReference type="InterPro" id="IPR011004">
    <property type="entry name" value="Trimer_LpxA-like_sf"/>
</dbReference>
<dbReference type="Gene3D" id="2.160.10.10">
    <property type="entry name" value="Hexapeptide repeat proteins"/>
    <property type="match status" value="1"/>
</dbReference>
<evidence type="ECO:0000313" key="10">
    <source>
        <dbReference type="EMBL" id="RIY32623.1"/>
    </source>
</evidence>
<dbReference type="PANTHER" id="PTHR43378:SF2">
    <property type="entry name" value="UDP-3-O-ACYLGLUCOSAMINE N-ACYLTRANSFERASE 1, MITOCHONDRIAL-RELATED"/>
    <property type="match status" value="1"/>
</dbReference>
<evidence type="ECO:0000256" key="4">
    <source>
        <dbReference type="ARBA" id="ARBA00022737"/>
    </source>
</evidence>
<evidence type="ECO:0000256" key="3">
    <source>
        <dbReference type="ARBA" id="ARBA00022679"/>
    </source>
</evidence>
<comment type="pathway">
    <text evidence="7">Bacterial outer membrane biogenesis; LPS lipid A biosynthesis.</text>
</comment>
<comment type="subunit">
    <text evidence="7">Homotrimer.</text>
</comment>
<evidence type="ECO:0000256" key="2">
    <source>
        <dbReference type="ARBA" id="ARBA00022556"/>
    </source>
</evidence>
<feature type="active site" description="Proton acceptor" evidence="7">
    <location>
        <position position="246"/>
    </location>
</feature>
<gene>
    <name evidence="7 10" type="primary">lpxD</name>
    <name evidence="10" type="ORF">CKF59_06830</name>
</gene>
<dbReference type="Proteomes" id="UP000265964">
    <property type="component" value="Unassembled WGS sequence"/>
</dbReference>
<dbReference type="Gene3D" id="3.40.1390.10">
    <property type="entry name" value="MurE/MurF, N-terminal domain"/>
    <property type="match status" value="1"/>
</dbReference>
<dbReference type="NCBIfam" id="NF002060">
    <property type="entry name" value="PRK00892.1"/>
    <property type="match status" value="1"/>
</dbReference>
<dbReference type="GO" id="GO:0016020">
    <property type="term" value="C:membrane"/>
    <property type="evidence" value="ECO:0007669"/>
    <property type="project" value="GOC"/>
</dbReference>
<dbReference type="EC" id="2.3.1.191" evidence="7"/>
<dbReference type="Pfam" id="PF25087">
    <property type="entry name" value="GMPPB_C"/>
    <property type="match status" value="1"/>
</dbReference>
<dbReference type="HAMAP" id="MF_00523">
    <property type="entry name" value="LpxD"/>
    <property type="match status" value="1"/>
</dbReference>
<keyword evidence="6 7" id="KW-0012">Acyltransferase</keyword>
<evidence type="ECO:0000256" key="5">
    <source>
        <dbReference type="ARBA" id="ARBA00023098"/>
    </source>
</evidence>
<proteinExistence type="inferred from homology"/>
<keyword evidence="2 7" id="KW-0441">Lipid A biosynthesis</keyword>
<dbReference type="AlphaFoldDB" id="A0A3A1Y322"/>
<dbReference type="OrthoDB" id="9784739at2"/>
<comment type="function">
    <text evidence="7">Catalyzes the N-acylation of UDP-3-O-acylglucosamine using 3-hydroxyacyl-ACP as the acyl donor. Is involved in the biosynthesis of lipid A, a phosphorylated glycolipid that anchors the lipopolysaccharide to the outer membrane of the cell.</text>
</comment>
<dbReference type="SUPFAM" id="SSF51161">
    <property type="entry name" value="Trimeric LpxA-like enzymes"/>
    <property type="match status" value="1"/>
</dbReference>
<dbReference type="InterPro" id="IPR020573">
    <property type="entry name" value="UDP_GlcNAc_AcTrfase_non-rep"/>
</dbReference>
<dbReference type="GO" id="GO:0016410">
    <property type="term" value="F:N-acyltransferase activity"/>
    <property type="evidence" value="ECO:0007669"/>
    <property type="project" value="InterPro"/>
</dbReference>
<evidence type="ECO:0000259" key="8">
    <source>
        <dbReference type="Pfam" id="PF04613"/>
    </source>
</evidence>
<evidence type="ECO:0000256" key="6">
    <source>
        <dbReference type="ARBA" id="ARBA00023315"/>
    </source>
</evidence>
<reference evidence="10 11" key="1">
    <citation type="submission" date="2017-08" db="EMBL/GenBank/DDBJ databases">
        <title>Reclassification of Bisgaard taxon 37 and 44.</title>
        <authorList>
            <person name="Christensen H."/>
        </authorList>
    </citation>
    <scope>NUCLEOTIDE SEQUENCE [LARGE SCALE GENOMIC DNA]</scope>
    <source>
        <strain evidence="10 11">EEAB3T1</strain>
    </source>
</reference>
<dbReference type="EMBL" id="NRJF01000222">
    <property type="protein sequence ID" value="RIY32623.1"/>
    <property type="molecule type" value="Genomic_DNA"/>
</dbReference>
<keyword evidence="5 7" id="KW-0443">Lipid metabolism</keyword>
<accession>A0A3A1Y322</accession>
<evidence type="ECO:0000313" key="11">
    <source>
        <dbReference type="Proteomes" id="UP000265964"/>
    </source>
</evidence>
<dbReference type="GO" id="GO:0009245">
    <property type="term" value="P:lipid A biosynthetic process"/>
    <property type="evidence" value="ECO:0007669"/>
    <property type="project" value="UniProtKB-UniRule"/>
</dbReference>
<dbReference type="CDD" id="cd03352">
    <property type="entry name" value="LbH_LpxD"/>
    <property type="match status" value="1"/>
</dbReference>
<comment type="catalytic activity">
    <reaction evidence="7">
        <text>a UDP-3-O-[(3R)-3-hydroxyacyl]-alpha-D-glucosamine + a (3R)-hydroxyacyl-[ACP] = a UDP-2-N,3-O-bis[(3R)-3-hydroxyacyl]-alpha-D-glucosamine + holo-[ACP] + H(+)</text>
        <dbReference type="Rhea" id="RHEA:53836"/>
        <dbReference type="Rhea" id="RHEA-COMP:9685"/>
        <dbReference type="Rhea" id="RHEA-COMP:9945"/>
        <dbReference type="ChEBI" id="CHEBI:15378"/>
        <dbReference type="ChEBI" id="CHEBI:64479"/>
        <dbReference type="ChEBI" id="CHEBI:78827"/>
        <dbReference type="ChEBI" id="CHEBI:137740"/>
        <dbReference type="ChEBI" id="CHEBI:137748"/>
        <dbReference type="EC" id="2.3.1.191"/>
    </reaction>
</comment>
<feature type="domain" description="UDP-3-O-[3-hydroxymyristoyl] glucosamine N-acyltransferase non-repeat region" evidence="8">
    <location>
        <begin position="40"/>
        <end position="95"/>
    </location>
</feature>
<keyword evidence="11" id="KW-1185">Reference proteome</keyword>
<evidence type="ECO:0000259" key="9">
    <source>
        <dbReference type="Pfam" id="PF25087"/>
    </source>
</evidence>
<feature type="domain" description="Mannose-1-phosphate guanyltransferase C-terminal" evidence="9">
    <location>
        <begin position="107"/>
        <end position="185"/>
    </location>
</feature>
<dbReference type="NCBIfam" id="TIGR01853">
    <property type="entry name" value="lipid_A_lpxD"/>
    <property type="match status" value="1"/>
</dbReference>
<comment type="similarity">
    <text evidence="7">Belongs to the transferase hexapeptide repeat family. LpxD subfamily.</text>
</comment>
<dbReference type="InterPro" id="IPR007691">
    <property type="entry name" value="LpxD"/>
</dbReference>
<sequence length="358" mass="38820">MNSITLFEISQLTNGELVNCDNPHKAITTCHPLDNENHIANSIGFIKDKNYLKYVNAGCTDAILVTEKLAQEINNQKITKIIVKDPYVAFAKVSQVLDTTPKVKPGIHPTAVIPESCRLGANVHIGAYAVLGENVTVGDNSIIENHTSVGDNCKIGNNVRLHPHVVLYHGVELADYVVVHSLTVLGADGFGYANERGRWIKIPQVGTTVIGERTEIGSLTSIDRGALHNTVVENDVIIDNHIHLGHNCKVGMGTAMAGGTIVAGSVTFGKYCIIGGASVFNGHINIADQVSVTGMAMVPHSLTESGKVYSSGIPVEDNRKWLRSTVMLRYDNLKDQATRLKELEKKVTELTDLLKQDK</sequence>
<keyword evidence="1 7" id="KW-0444">Lipid biosynthesis</keyword>
<dbReference type="RefSeq" id="WP_119535197.1">
    <property type="nucleotide sequence ID" value="NZ_NRJF01000222.1"/>
</dbReference>
<dbReference type="InterPro" id="IPR056729">
    <property type="entry name" value="GMPPB_C"/>
</dbReference>
<keyword evidence="4 7" id="KW-0677">Repeat</keyword>
<evidence type="ECO:0000256" key="1">
    <source>
        <dbReference type="ARBA" id="ARBA00022516"/>
    </source>
</evidence>
<evidence type="ECO:0000256" key="7">
    <source>
        <dbReference type="HAMAP-Rule" id="MF_00523"/>
    </source>
</evidence>
<comment type="caution">
    <text evidence="10">The sequence shown here is derived from an EMBL/GenBank/DDBJ whole genome shotgun (WGS) entry which is preliminary data.</text>
</comment>
<organism evidence="10 11">
    <name type="scientific">Psittacicella gerlachiana</name>
    <dbReference type="NCBI Taxonomy" id="2028574"/>
    <lineage>
        <taxon>Bacteria</taxon>
        <taxon>Pseudomonadati</taxon>
        <taxon>Pseudomonadota</taxon>
        <taxon>Gammaproteobacteria</taxon>
        <taxon>Pasteurellales</taxon>
        <taxon>Psittacicellaceae</taxon>
        <taxon>Psittacicella</taxon>
    </lineage>
</organism>
<protein>
    <recommendedName>
        <fullName evidence="7">UDP-3-O-acylglucosamine N-acyltransferase</fullName>
        <ecNumber evidence="7">2.3.1.191</ecNumber>
    </recommendedName>
</protein>
<dbReference type="GO" id="GO:0103118">
    <property type="term" value="F:UDP-3-O-[(3R)-3-hydroxyacyl]-glucosamine N-acyltransferase activity"/>
    <property type="evidence" value="ECO:0007669"/>
    <property type="project" value="UniProtKB-EC"/>
</dbReference>
<name>A0A3A1Y322_9GAMM</name>